<protein>
    <submittedName>
        <fullName evidence="2">Uncharacterized protein</fullName>
    </submittedName>
</protein>
<feature type="region of interest" description="Disordered" evidence="1">
    <location>
        <begin position="97"/>
        <end position="135"/>
    </location>
</feature>
<name>A0ABP6ZWU0_9ACTN</name>
<proteinExistence type="predicted"/>
<organism evidence="2 3">
    <name type="scientific">Kineosporia mesophila</name>
    <dbReference type="NCBI Taxonomy" id="566012"/>
    <lineage>
        <taxon>Bacteria</taxon>
        <taxon>Bacillati</taxon>
        <taxon>Actinomycetota</taxon>
        <taxon>Actinomycetes</taxon>
        <taxon>Kineosporiales</taxon>
        <taxon>Kineosporiaceae</taxon>
        <taxon>Kineosporia</taxon>
    </lineage>
</organism>
<sequence length="135" mass="14494">MDRVDVHERECVCSGQHCGQTREIRDLPEDVLQLLVVAVGERPRKCPRLEGARILVKTLPGAPACSRFMSSKLSAPGNIPATIEEIFVPGFAPPIATRSSTSSPRPACSARAMAGTKPESASAARSHSFWLEAPD</sequence>
<accession>A0ABP6ZWU0</accession>
<dbReference type="EMBL" id="BAAAZO010000008">
    <property type="protein sequence ID" value="GAA3621706.1"/>
    <property type="molecule type" value="Genomic_DNA"/>
</dbReference>
<keyword evidence="3" id="KW-1185">Reference proteome</keyword>
<evidence type="ECO:0000313" key="2">
    <source>
        <dbReference type="EMBL" id="GAA3621706.1"/>
    </source>
</evidence>
<dbReference type="Proteomes" id="UP001501074">
    <property type="component" value="Unassembled WGS sequence"/>
</dbReference>
<gene>
    <name evidence="2" type="ORF">GCM10022223_43250</name>
</gene>
<reference evidence="3" key="1">
    <citation type="journal article" date="2019" name="Int. J. Syst. Evol. Microbiol.">
        <title>The Global Catalogue of Microorganisms (GCM) 10K type strain sequencing project: providing services to taxonomists for standard genome sequencing and annotation.</title>
        <authorList>
            <consortium name="The Broad Institute Genomics Platform"/>
            <consortium name="The Broad Institute Genome Sequencing Center for Infectious Disease"/>
            <person name="Wu L."/>
            <person name="Ma J."/>
        </authorList>
    </citation>
    <scope>NUCLEOTIDE SEQUENCE [LARGE SCALE GENOMIC DNA]</scope>
    <source>
        <strain evidence="3">JCM 16902</strain>
    </source>
</reference>
<comment type="caution">
    <text evidence="2">The sequence shown here is derived from an EMBL/GenBank/DDBJ whole genome shotgun (WGS) entry which is preliminary data.</text>
</comment>
<evidence type="ECO:0000313" key="3">
    <source>
        <dbReference type="Proteomes" id="UP001501074"/>
    </source>
</evidence>
<evidence type="ECO:0000256" key="1">
    <source>
        <dbReference type="SAM" id="MobiDB-lite"/>
    </source>
</evidence>